<organism evidence="2 3">
    <name type="scientific">Natronoarchaeum mannanilyticum</name>
    <dbReference type="NCBI Taxonomy" id="926360"/>
    <lineage>
        <taxon>Archaea</taxon>
        <taxon>Methanobacteriati</taxon>
        <taxon>Methanobacteriota</taxon>
        <taxon>Stenosarchaea group</taxon>
        <taxon>Halobacteria</taxon>
        <taxon>Halobacteriales</taxon>
        <taxon>Natronoarchaeaceae</taxon>
    </lineage>
</organism>
<name>A0AAV3TBR0_9EURY</name>
<dbReference type="Proteomes" id="UP001500420">
    <property type="component" value="Unassembled WGS sequence"/>
</dbReference>
<evidence type="ECO:0000313" key="3">
    <source>
        <dbReference type="Proteomes" id="UP001500420"/>
    </source>
</evidence>
<evidence type="ECO:0000259" key="1">
    <source>
        <dbReference type="Pfam" id="PF20068"/>
    </source>
</evidence>
<dbReference type="Pfam" id="PF20068">
    <property type="entry name" value="Amphi-Trp"/>
    <property type="match status" value="1"/>
</dbReference>
<proteinExistence type="predicted"/>
<dbReference type="EMBL" id="BAAADV010000007">
    <property type="protein sequence ID" value="GAA0676769.1"/>
    <property type="molecule type" value="Genomic_DNA"/>
</dbReference>
<keyword evidence="3" id="KW-1185">Reference proteome</keyword>
<sequence>MRTSDGSLAFGNLARELQSDARTLVVTMADRTSYTDTVTRDQIADQLRELADAFESSETNVRVGNKTVNLSPPDSINYQIDVVERSSLLRGKNESVEIELGWKPEQRDESTEE</sequence>
<dbReference type="NCBIfam" id="TIGR04354">
    <property type="entry name" value="amphi-Trp"/>
    <property type="match status" value="1"/>
</dbReference>
<dbReference type="AlphaFoldDB" id="A0AAV3TBR0"/>
<accession>A0AAV3TBR0</accession>
<protein>
    <recommendedName>
        <fullName evidence="1">Amphi-Trp domain-containing protein</fullName>
    </recommendedName>
</protein>
<dbReference type="InterPro" id="IPR027598">
    <property type="entry name" value="Amphi-Trp_dom"/>
</dbReference>
<feature type="domain" description="Amphi-Trp" evidence="1">
    <location>
        <begin position="36"/>
        <end position="110"/>
    </location>
</feature>
<reference evidence="2 3" key="1">
    <citation type="journal article" date="2019" name="Int. J. Syst. Evol. Microbiol.">
        <title>The Global Catalogue of Microorganisms (GCM) 10K type strain sequencing project: providing services to taxonomists for standard genome sequencing and annotation.</title>
        <authorList>
            <consortium name="The Broad Institute Genomics Platform"/>
            <consortium name="The Broad Institute Genome Sequencing Center for Infectious Disease"/>
            <person name="Wu L."/>
            <person name="Ma J."/>
        </authorList>
    </citation>
    <scope>NUCLEOTIDE SEQUENCE [LARGE SCALE GENOMIC DNA]</scope>
    <source>
        <strain evidence="2 3">JCM 16328</strain>
    </source>
</reference>
<comment type="caution">
    <text evidence="2">The sequence shown here is derived from an EMBL/GenBank/DDBJ whole genome shotgun (WGS) entry which is preliminary data.</text>
</comment>
<gene>
    <name evidence="2" type="ORF">GCM10009020_25730</name>
</gene>
<evidence type="ECO:0000313" key="2">
    <source>
        <dbReference type="EMBL" id="GAA0676769.1"/>
    </source>
</evidence>